<evidence type="ECO:0000313" key="2">
    <source>
        <dbReference type="Proteomes" id="UP000031982"/>
    </source>
</evidence>
<comment type="caution">
    <text evidence="1">The sequence shown here is derived from an EMBL/GenBank/DDBJ whole genome shotgun (WGS) entry which is preliminary data.</text>
</comment>
<dbReference type="Proteomes" id="UP000031982">
    <property type="component" value="Unassembled WGS sequence"/>
</dbReference>
<protein>
    <submittedName>
        <fullName evidence="1">Uncharacterized protein</fullName>
    </submittedName>
</protein>
<gene>
    <name evidence="1" type="ORF">SD77_3565</name>
</gene>
<organism evidence="1 2">
    <name type="scientific">Bacillus badius</name>
    <dbReference type="NCBI Taxonomy" id="1455"/>
    <lineage>
        <taxon>Bacteria</taxon>
        <taxon>Bacillati</taxon>
        <taxon>Bacillota</taxon>
        <taxon>Bacilli</taxon>
        <taxon>Bacillales</taxon>
        <taxon>Bacillaceae</taxon>
        <taxon>Pseudobacillus</taxon>
    </lineage>
</organism>
<sequence length="73" mass="7806">MRAGAAYHAEWTSERQQEMAARLPPLPDTGQELLLSGQRGSFLASTRGGTAGNPSSAARIYSFAAEDFFILSS</sequence>
<keyword evidence="2" id="KW-1185">Reference proteome</keyword>
<accession>A0ABR5AWN9</accession>
<reference evidence="1 2" key="1">
    <citation type="submission" date="2015-01" db="EMBL/GenBank/DDBJ databases">
        <title>Genome Assembly of Bacillus badius MTCC 1458.</title>
        <authorList>
            <person name="Verma A."/>
            <person name="Khatri I."/>
            <person name="Mual P."/>
            <person name="Subramanian S."/>
            <person name="Krishnamurthi S."/>
        </authorList>
    </citation>
    <scope>NUCLEOTIDE SEQUENCE [LARGE SCALE GENOMIC DNA]</scope>
    <source>
        <strain evidence="1 2">MTCC 1458</strain>
    </source>
</reference>
<proteinExistence type="predicted"/>
<dbReference type="EMBL" id="JXLP01000004">
    <property type="protein sequence ID" value="KIL79145.1"/>
    <property type="molecule type" value="Genomic_DNA"/>
</dbReference>
<name>A0ABR5AWN9_BACBA</name>
<evidence type="ECO:0000313" key="1">
    <source>
        <dbReference type="EMBL" id="KIL79145.1"/>
    </source>
</evidence>